<dbReference type="RefSeq" id="WP_345460412.1">
    <property type="nucleotide sequence ID" value="NZ_BAABKG010000004.1"/>
</dbReference>
<gene>
    <name evidence="2" type="ORF">GCM10023340_30950</name>
</gene>
<keyword evidence="3" id="KW-1185">Reference proteome</keyword>
<evidence type="ECO:0000313" key="3">
    <source>
        <dbReference type="Proteomes" id="UP001500221"/>
    </source>
</evidence>
<evidence type="ECO:0000313" key="2">
    <source>
        <dbReference type="EMBL" id="GAA5151759.1"/>
    </source>
</evidence>
<keyword evidence="1" id="KW-0732">Signal</keyword>
<sequence length="141" mass="15766">MARRCARLLVVVLLLGGLAVLSPTAPPAAGTDYKPYGRAMAPDQTLKRGCRNYKLSWTLKPPTDEWSAIITVYTPRGRKAAGILLDANAPDPLRGSRWFKLCRASVVPGRWKVGMLVIWNDGRDRYQAPVAPTYFRMRLPR</sequence>
<protein>
    <submittedName>
        <fullName evidence="2">Uncharacterized protein</fullName>
    </submittedName>
</protein>
<name>A0ABP9PTG4_9ACTN</name>
<feature type="chain" id="PRO_5045825699" evidence="1">
    <location>
        <begin position="29"/>
        <end position="141"/>
    </location>
</feature>
<dbReference type="EMBL" id="BAABKG010000004">
    <property type="protein sequence ID" value="GAA5151759.1"/>
    <property type="molecule type" value="Genomic_DNA"/>
</dbReference>
<comment type="caution">
    <text evidence="2">The sequence shown here is derived from an EMBL/GenBank/DDBJ whole genome shotgun (WGS) entry which is preliminary data.</text>
</comment>
<organism evidence="2 3">
    <name type="scientific">Nocardioides marinquilinus</name>
    <dbReference type="NCBI Taxonomy" id="1210400"/>
    <lineage>
        <taxon>Bacteria</taxon>
        <taxon>Bacillati</taxon>
        <taxon>Actinomycetota</taxon>
        <taxon>Actinomycetes</taxon>
        <taxon>Propionibacteriales</taxon>
        <taxon>Nocardioidaceae</taxon>
        <taxon>Nocardioides</taxon>
    </lineage>
</organism>
<accession>A0ABP9PTG4</accession>
<evidence type="ECO:0000256" key="1">
    <source>
        <dbReference type="SAM" id="SignalP"/>
    </source>
</evidence>
<dbReference type="Proteomes" id="UP001500221">
    <property type="component" value="Unassembled WGS sequence"/>
</dbReference>
<proteinExistence type="predicted"/>
<reference evidence="3" key="1">
    <citation type="journal article" date="2019" name="Int. J. Syst. Evol. Microbiol.">
        <title>The Global Catalogue of Microorganisms (GCM) 10K type strain sequencing project: providing services to taxonomists for standard genome sequencing and annotation.</title>
        <authorList>
            <consortium name="The Broad Institute Genomics Platform"/>
            <consortium name="The Broad Institute Genome Sequencing Center for Infectious Disease"/>
            <person name="Wu L."/>
            <person name="Ma J."/>
        </authorList>
    </citation>
    <scope>NUCLEOTIDE SEQUENCE [LARGE SCALE GENOMIC DNA]</scope>
    <source>
        <strain evidence="3">JCM 18459</strain>
    </source>
</reference>
<feature type="signal peptide" evidence="1">
    <location>
        <begin position="1"/>
        <end position="28"/>
    </location>
</feature>